<reference evidence="2 3" key="1">
    <citation type="submission" date="2023-11" db="EMBL/GenBank/DDBJ databases">
        <title>Peredibacter starrii A3.12.</title>
        <authorList>
            <person name="Mitchell R.J."/>
        </authorList>
    </citation>
    <scope>NUCLEOTIDE SEQUENCE [LARGE SCALE GENOMIC DNA]</scope>
    <source>
        <strain evidence="2 3">A3.12</strain>
    </source>
</reference>
<dbReference type="SMART" id="SM00507">
    <property type="entry name" value="HNHc"/>
    <property type="match status" value="1"/>
</dbReference>
<evidence type="ECO:0000313" key="3">
    <source>
        <dbReference type="Proteomes" id="UP001324634"/>
    </source>
</evidence>
<gene>
    <name evidence="2" type="ORF">SOO65_10075</name>
</gene>
<dbReference type="InterPro" id="IPR052892">
    <property type="entry name" value="NA-targeting_endonuclease"/>
</dbReference>
<dbReference type="KEGG" id="psti:SOO65_10075"/>
<dbReference type="RefSeq" id="WP_321399958.1">
    <property type="nucleotide sequence ID" value="NZ_CP139487.1"/>
</dbReference>
<protein>
    <submittedName>
        <fullName evidence="2">HNH endonuclease signature motif containing protein</fullName>
    </submittedName>
</protein>
<dbReference type="PANTHER" id="PTHR33877:SF2">
    <property type="entry name" value="OS07G0170200 PROTEIN"/>
    <property type="match status" value="1"/>
</dbReference>
<keyword evidence="2" id="KW-0540">Nuclease</keyword>
<dbReference type="GO" id="GO:0004519">
    <property type="term" value="F:endonuclease activity"/>
    <property type="evidence" value="ECO:0007669"/>
    <property type="project" value="UniProtKB-KW"/>
</dbReference>
<dbReference type="GO" id="GO:0008270">
    <property type="term" value="F:zinc ion binding"/>
    <property type="evidence" value="ECO:0007669"/>
    <property type="project" value="InterPro"/>
</dbReference>
<evidence type="ECO:0000313" key="2">
    <source>
        <dbReference type="EMBL" id="WPU67100.1"/>
    </source>
</evidence>
<organism evidence="2 3">
    <name type="scientific">Peredibacter starrii</name>
    <dbReference type="NCBI Taxonomy" id="28202"/>
    <lineage>
        <taxon>Bacteria</taxon>
        <taxon>Pseudomonadati</taxon>
        <taxon>Bdellovibrionota</taxon>
        <taxon>Bacteriovoracia</taxon>
        <taxon>Bacteriovoracales</taxon>
        <taxon>Bacteriovoracaceae</taxon>
        <taxon>Peredibacter</taxon>
    </lineage>
</organism>
<dbReference type="GO" id="GO:0003676">
    <property type="term" value="F:nucleic acid binding"/>
    <property type="evidence" value="ECO:0007669"/>
    <property type="project" value="InterPro"/>
</dbReference>
<dbReference type="PANTHER" id="PTHR33877">
    <property type="entry name" value="SLL1193 PROTEIN"/>
    <property type="match status" value="1"/>
</dbReference>
<name>A0AAX4HV89_9BACT</name>
<keyword evidence="2" id="KW-0378">Hydrolase</keyword>
<dbReference type="EMBL" id="CP139487">
    <property type="protein sequence ID" value="WPU67100.1"/>
    <property type="molecule type" value="Genomic_DNA"/>
</dbReference>
<dbReference type="CDD" id="cd00085">
    <property type="entry name" value="HNHc"/>
    <property type="match status" value="1"/>
</dbReference>
<dbReference type="InterPro" id="IPR003615">
    <property type="entry name" value="HNH_nuc"/>
</dbReference>
<dbReference type="InterPro" id="IPR002711">
    <property type="entry name" value="HNH"/>
</dbReference>
<feature type="domain" description="HNH nuclease" evidence="1">
    <location>
        <begin position="209"/>
        <end position="258"/>
    </location>
</feature>
<sequence length="266" mass="30867">MNLKHLTDKVLLTDTKKLAATYRKVTAELLHHIREIERRKLFSELGYPSLFSYVVQELGFSDSSAIRRIKAARMLEEIPEIEEKIESGELNISNIAKASDTFKQENITDKSFKKEILASIENTSARTCEKTLLEIINPEKQTKPLPRLNIILTEEELSLYDELRGLLAHSPDFWKRVFTIAVEDIKTQKFKLKALKMQTSDNPRYVPSLIKKEVYQRDQKCQLCGSIYGLEFDHITPFAHGGKTTKDNLRLLCRNCNQRQRIKQRL</sequence>
<dbReference type="Pfam" id="PF01844">
    <property type="entry name" value="HNH"/>
    <property type="match status" value="1"/>
</dbReference>
<accession>A0AAX4HV89</accession>
<keyword evidence="2" id="KW-0255">Endonuclease</keyword>
<proteinExistence type="predicted"/>
<dbReference type="Proteomes" id="UP001324634">
    <property type="component" value="Chromosome"/>
</dbReference>
<dbReference type="Gene3D" id="1.10.30.50">
    <property type="match status" value="1"/>
</dbReference>
<evidence type="ECO:0000259" key="1">
    <source>
        <dbReference type="SMART" id="SM00507"/>
    </source>
</evidence>
<dbReference type="AlphaFoldDB" id="A0AAX4HV89"/>
<keyword evidence="3" id="KW-1185">Reference proteome</keyword>